<name>A0A9P9IJE9_9PLEO</name>
<keyword evidence="1" id="KW-0812">Transmembrane</keyword>
<sequence>MPNTTISPSFKGPVIILYGKDSTSRALCTAVSLICISLLMGMLGYRGRHFDVKKIRKLSFTQTLVIIIFFLAISFVFSAATIASGLGLSSSRICQAATAMCLGFYFSNKLALYVFLVERAHVLRAPFVGRARDWMWVLGMLAIVCGFGGIVLYAFLWPIAHPLEHDGQCWIGVPINVTIPLLSVDVVINVFLTGVFVWLTIPLLESGKDRSQDCPFRKAVRRLMTRWIKHQRLDEPSVNERFVESVEELIWKTLAGCFLVMMPTVANTAVALALRGREPGWICMTICTIHVTWVACIIHWLTISGDTEQSPRARSVRESGNNTSNIVRTPTLSTSGASTCILF</sequence>
<feature type="transmembrane region" description="Helical" evidence="1">
    <location>
        <begin position="96"/>
        <end position="116"/>
    </location>
</feature>
<dbReference type="PANTHER" id="PTHR38848">
    <property type="entry name" value="G-PROTEIN COUPLED RECEPTORS FAMILY 3 PROFILE DOMAIN-CONTAINING PROTEIN"/>
    <property type="match status" value="1"/>
</dbReference>
<dbReference type="Proteomes" id="UP000700596">
    <property type="component" value="Unassembled WGS sequence"/>
</dbReference>
<dbReference type="AlphaFoldDB" id="A0A9P9IJE9"/>
<accession>A0A9P9IJE9</accession>
<feature type="transmembrane region" description="Helical" evidence="1">
    <location>
        <begin position="179"/>
        <end position="201"/>
    </location>
</feature>
<evidence type="ECO:0000313" key="2">
    <source>
        <dbReference type="EMBL" id="KAH7122462.1"/>
    </source>
</evidence>
<protein>
    <submittedName>
        <fullName evidence="2">Uncharacterized protein</fullName>
    </submittedName>
</protein>
<keyword evidence="3" id="KW-1185">Reference proteome</keyword>
<dbReference type="PANTHER" id="PTHR38848:SF3">
    <property type="entry name" value="G-PROTEIN COUPLED RECEPTORS FAMILY 3 PROFILE DOMAIN-CONTAINING PROTEIN"/>
    <property type="match status" value="1"/>
</dbReference>
<evidence type="ECO:0000313" key="3">
    <source>
        <dbReference type="Proteomes" id="UP000700596"/>
    </source>
</evidence>
<dbReference type="EMBL" id="JAGMWT010000009">
    <property type="protein sequence ID" value="KAH7122462.1"/>
    <property type="molecule type" value="Genomic_DNA"/>
</dbReference>
<proteinExistence type="predicted"/>
<keyword evidence="1" id="KW-0472">Membrane</keyword>
<feature type="transmembrane region" description="Helical" evidence="1">
    <location>
        <begin position="24"/>
        <end position="43"/>
    </location>
</feature>
<dbReference type="OrthoDB" id="3210850at2759"/>
<keyword evidence="1" id="KW-1133">Transmembrane helix</keyword>
<comment type="caution">
    <text evidence="2">The sequence shown here is derived from an EMBL/GenBank/DDBJ whole genome shotgun (WGS) entry which is preliminary data.</text>
</comment>
<organism evidence="2 3">
    <name type="scientific">Dendryphion nanum</name>
    <dbReference type="NCBI Taxonomy" id="256645"/>
    <lineage>
        <taxon>Eukaryota</taxon>
        <taxon>Fungi</taxon>
        <taxon>Dikarya</taxon>
        <taxon>Ascomycota</taxon>
        <taxon>Pezizomycotina</taxon>
        <taxon>Dothideomycetes</taxon>
        <taxon>Pleosporomycetidae</taxon>
        <taxon>Pleosporales</taxon>
        <taxon>Torulaceae</taxon>
        <taxon>Dendryphion</taxon>
    </lineage>
</organism>
<gene>
    <name evidence="2" type="ORF">B0J11DRAFT_437291</name>
</gene>
<feature type="transmembrane region" description="Helical" evidence="1">
    <location>
        <begin position="249"/>
        <end position="273"/>
    </location>
</feature>
<evidence type="ECO:0000256" key="1">
    <source>
        <dbReference type="SAM" id="Phobius"/>
    </source>
</evidence>
<reference evidence="2" key="1">
    <citation type="journal article" date="2021" name="Nat. Commun.">
        <title>Genetic determinants of endophytism in the Arabidopsis root mycobiome.</title>
        <authorList>
            <person name="Mesny F."/>
            <person name="Miyauchi S."/>
            <person name="Thiergart T."/>
            <person name="Pickel B."/>
            <person name="Atanasova L."/>
            <person name="Karlsson M."/>
            <person name="Huettel B."/>
            <person name="Barry K.W."/>
            <person name="Haridas S."/>
            <person name="Chen C."/>
            <person name="Bauer D."/>
            <person name="Andreopoulos W."/>
            <person name="Pangilinan J."/>
            <person name="LaButti K."/>
            <person name="Riley R."/>
            <person name="Lipzen A."/>
            <person name="Clum A."/>
            <person name="Drula E."/>
            <person name="Henrissat B."/>
            <person name="Kohler A."/>
            <person name="Grigoriev I.V."/>
            <person name="Martin F.M."/>
            <person name="Hacquard S."/>
        </authorList>
    </citation>
    <scope>NUCLEOTIDE SEQUENCE</scope>
    <source>
        <strain evidence="2">MPI-CAGE-CH-0243</strain>
    </source>
</reference>
<feature type="transmembrane region" description="Helical" evidence="1">
    <location>
        <begin position="64"/>
        <end position="84"/>
    </location>
</feature>
<feature type="transmembrane region" description="Helical" evidence="1">
    <location>
        <begin position="279"/>
        <end position="302"/>
    </location>
</feature>
<feature type="transmembrane region" description="Helical" evidence="1">
    <location>
        <begin position="136"/>
        <end position="159"/>
    </location>
</feature>